<dbReference type="Gene3D" id="3.40.50.12170">
    <property type="entry name" value="Uncharacterised protein PF07075, DUF1343"/>
    <property type="match status" value="1"/>
</dbReference>
<protein>
    <submittedName>
        <fullName evidence="4">DUF1343 domain-containing protein</fullName>
    </submittedName>
</protein>
<dbReference type="AlphaFoldDB" id="A0A5B8VYM2"/>
<gene>
    <name evidence="4" type="ORF">FSB76_06190</name>
</gene>
<dbReference type="InterPro" id="IPR008302">
    <property type="entry name" value="NamZ"/>
</dbReference>
<feature type="domain" description="Peptidoglycan beta-N-acetylmuramidase NamZ N-terminal" evidence="2">
    <location>
        <begin position="65"/>
        <end position="266"/>
    </location>
</feature>
<dbReference type="PANTHER" id="PTHR42915">
    <property type="entry name" value="HYPOTHETICAL 460 KDA PROTEIN IN FEUA-SIGW INTERGENIC REGION [PRECURSOR]"/>
    <property type="match status" value="1"/>
</dbReference>
<evidence type="ECO:0000313" key="5">
    <source>
        <dbReference type="Proteomes" id="UP000321362"/>
    </source>
</evidence>
<evidence type="ECO:0000313" key="4">
    <source>
        <dbReference type="EMBL" id="QEC75556.1"/>
    </source>
</evidence>
<dbReference type="Pfam" id="PF07075">
    <property type="entry name" value="NamZ_N"/>
    <property type="match status" value="1"/>
</dbReference>
<evidence type="ECO:0000256" key="1">
    <source>
        <dbReference type="SAM" id="SignalP"/>
    </source>
</evidence>
<dbReference type="PIRSF" id="PIRSF016719">
    <property type="entry name" value="UCP016719"/>
    <property type="match status" value="1"/>
</dbReference>
<keyword evidence="5" id="KW-1185">Reference proteome</keyword>
<dbReference type="PANTHER" id="PTHR42915:SF1">
    <property type="entry name" value="PEPTIDOGLYCAN BETA-N-ACETYLMURAMIDASE NAMZ"/>
    <property type="match status" value="1"/>
</dbReference>
<feature type="signal peptide" evidence="1">
    <location>
        <begin position="1"/>
        <end position="23"/>
    </location>
</feature>
<sequence length="414" mass="46389">MKIIPVFLQSALIAVLSVHTACANPASNSKTPLKEGKNGKKINTEIMTGADQIPLYFDYLKGKNIGMVVNQTSVIGKTLRPSVDSLLKRGISIKKVFGPEHGFRGNASNGAVVNDAIDAKTGLPIISLYGNKHYKPTADDLKDINLMIFDIQDVGTRFYTYISTLHYVMEACAENNIELMILDRPNPNGYLVDGPMLDTAYHSFVGMHPIPISHGMTIAEYARMINGEHWLKNGVQCKLKIIKVANYSHNMPYKLPVNPSPNLNTEQSVLLYPSTCLFEGTTFSLGRGTYFPFLVLGHPLLKGIYTYSFTPVGIPGMSENPPQKDKQCFGIDLKNYTPNQIRAMEHINLSWLIELYKAFPDKDHFFNAYFNKLAGGKELQKQITEGKTEHEIRASWEPGLKQFNKTRSKYLLYN</sequence>
<feature type="domain" description="Peptidoglycan beta-N-acetylmuramidase NamZ C-terminal" evidence="3">
    <location>
        <begin position="270"/>
        <end position="413"/>
    </location>
</feature>
<dbReference type="Gene3D" id="3.90.1150.140">
    <property type="match status" value="1"/>
</dbReference>
<feature type="chain" id="PRO_5022736144" evidence="1">
    <location>
        <begin position="24"/>
        <end position="414"/>
    </location>
</feature>
<dbReference type="OrthoDB" id="9801061at2"/>
<dbReference type="KEGG" id="mgk:FSB76_06190"/>
<dbReference type="RefSeq" id="WP_147052720.1">
    <property type="nucleotide sequence ID" value="NZ_CP042437.1"/>
</dbReference>
<evidence type="ECO:0000259" key="2">
    <source>
        <dbReference type="Pfam" id="PF07075"/>
    </source>
</evidence>
<accession>A0A5B8VYM2</accession>
<evidence type="ECO:0000259" key="3">
    <source>
        <dbReference type="Pfam" id="PF20732"/>
    </source>
</evidence>
<dbReference type="GO" id="GO:0033922">
    <property type="term" value="F:peptidoglycan beta-N-acetylmuramidase activity"/>
    <property type="evidence" value="ECO:0007669"/>
    <property type="project" value="InterPro"/>
</dbReference>
<dbReference type="Pfam" id="PF20732">
    <property type="entry name" value="NamZ_C"/>
    <property type="match status" value="1"/>
</dbReference>
<reference evidence="4 5" key="1">
    <citation type="journal article" date="2013" name="J. Microbiol.">
        <title>Mucilaginibacter ginsenosidivorax sp. nov., with ginsenoside converting activity isolated from sediment.</title>
        <authorList>
            <person name="Kim J.K."/>
            <person name="Choi T.E."/>
            <person name="Liu Q.M."/>
            <person name="Park H.Y."/>
            <person name="Yi T.H."/>
            <person name="Yoon M.H."/>
            <person name="Kim S.C."/>
            <person name="Im W.T."/>
        </authorList>
    </citation>
    <scope>NUCLEOTIDE SEQUENCE [LARGE SCALE GENOMIC DNA]</scope>
    <source>
        <strain evidence="4 5">KHI28</strain>
    </source>
</reference>
<dbReference type="InterPro" id="IPR048503">
    <property type="entry name" value="NamZ_C"/>
</dbReference>
<keyword evidence="1" id="KW-0732">Signal</keyword>
<dbReference type="EMBL" id="CP042437">
    <property type="protein sequence ID" value="QEC75556.1"/>
    <property type="molecule type" value="Genomic_DNA"/>
</dbReference>
<name>A0A5B8VYM2_9SPHI</name>
<dbReference type="InterPro" id="IPR048502">
    <property type="entry name" value="NamZ_N"/>
</dbReference>
<proteinExistence type="predicted"/>
<organism evidence="4 5">
    <name type="scientific">Mucilaginibacter ginsenosidivorax</name>
    <dbReference type="NCBI Taxonomy" id="862126"/>
    <lineage>
        <taxon>Bacteria</taxon>
        <taxon>Pseudomonadati</taxon>
        <taxon>Bacteroidota</taxon>
        <taxon>Sphingobacteriia</taxon>
        <taxon>Sphingobacteriales</taxon>
        <taxon>Sphingobacteriaceae</taxon>
        <taxon>Mucilaginibacter</taxon>
    </lineage>
</organism>
<dbReference type="Proteomes" id="UP000321362">
    <property type="component" value="Chromosome"/>
</dbReference>